<accession>A0A1I5DP04</accession>
<proteinExistence type="inferred from homology"/>
<dbReference type="Pfam" id="PF22920">
    <property type="entry name" value="UvrC_RNaseH"/>
    <property type="match status" value="1"/>
</dbReference>
<keyword evidence="3 7" id="KW-0228">DNA excision</keyword>
<keyword evidence="5 7" id="KW-0234">DNA repair</keyword>
<keyword evidence="12" id="KW-1185">Reference proteome</keyword>
<evidence type="ECO:0000256" key="4">
    <source>
        <dbReference type="ARBA" id="ARBA00022881"/>
    </source>
</evidence>
<sequence>MEKLPPSLRSSCAGTQITGDEVFDFDYQLSILPDNPGVYLMKNELGEIIYVGKAKNLKKRVKSYFLNSKNHSEKTRVMVSKVAEFEYILTDSEMEALILEMNLIKKYSPRYNVLLKDDKHFPFIKITTNEDFPRVYVTRTFAKDGNRYFGPYTDATAVHETLDTIKKIYPIRTCKRIILEFGERTKPCLNYHLGLCKAPCAGYISKDEYGFMIEDIIRLLEGKDVKIKKSLKDEMMEAAEKLDFERAAGLRDKLLSIEKTVQKQKIFTGRIDDEDYIGLFKDEEDVSVQVFNVRDGKLMGREHHILKGFAKEEDEIILMDFMKSYYSGTAFVPKSIYTRVEITEEVLQKWLEMRRGKGVLLHAPKRGEKLNMLTLAESNARATMEQFKEKILSEYESNMEALTDLATLLELEDLPHRLEAYDISNIQGVDSVGTMVVYEDHKFKKSDYRRFKIKTVKGANDYDSMREILTRRFQRGLNEIREIQAQKLDHQGGKFSIFPDLVIMDGGKGQVNIALEVMQELGLEIPVMGLVKDDAHRTRGIIYNNVEYGLRDRKEARNLLTRIQDEVHRFAVTYHRTLRDKRTLHSILEDIPRVGERRRKNLMMKFGSIEAIRGASVEELKKTPGIDLETAKSIHSYFHGRKEKETGSLPNPQSE</sequence>
<evidence type="ECO:0000259" key="9">
    <source>
        <dbReference type="PROSITE" id="PS50164"/>
    </source>
</evidence>
<dbReference type="NCBIfam" id="TIGR00194">
    <property type="entry name" value="uvrC"/>
    <property type="match status" value="1"/>
</dbReference>
<dbReference type="InterPro" id="IPR000305">
    <property type="entry name" value="GIY-YIG_endonuc"/>
</dbReference>
<dbReference type="PROSITE" id="PS50151">
    <property type="entry name" value="UVR"/>
    <property type="match status" value="1"/>
</dbReference>
<dbReference type="PROSITE" id="PS50164">
    <property type="entry name" value="GIY_YIG"/>
    <property type="match status" value="1"/>
</dbReference>
<dbReference type="CDD" id="cd10434">
    <property type="entry name" value="GIY-YIG_UvrC_Cho"/>
    <property type="match status" value="1"/>
</dbReference>
<dbReference type="HAMAP" id="MF_00203">
    <property type="entry name" value="UvrC"/>
    <property type="match status" value="1"/>
</dbReference>
<dbReference type="SMART" id="SM00465">
    <property type="entry name" value="GIYc"/>
    <property type="match status" value="1"/>
</dbReference>
<dbReference type="Pfam" id="PF12826">
    <property type="entry name" value="HHH_2"/>
    <property type="match status" value="1"/>
</dbReference>
<dbReference type="InterPro" id="IPR036876">
    <property type="entry name" value="UVR_dom_sf"/>
</dbReference>
<keyword evidence="1 7" id="KW-0963">Cytoplasm</keyword>
<evidence type="ECO:0000256" key="5">
    <source>
        <dbReference type="ARBA" id="ARBA00023204"/>
    </source>
</evidence>
<dbReference type="GO" id="GO:0005737">
    <property type="term" value="C:cytoplasm"/>
    <property type="evidence" value="ECO:0007669"/>
    <property type="project" value="UniProtKB-SubCell"/>
</dbReference>
<comment type="function">
    <text evidence="7">The UvrABC repair system catalyzes the recognition and processing of DNA lesions. UvrC both incises the 5' and 3' sides of the lesion. The N-terminal half is responsible for the 3' incision and the C-terminal half is responsible for the 5' incision.</text>
</comment>
<dbReference type="InterPro" id="IPR038476">
    <property type="entry name" value="UvrC_RNase_H_dom_sf"/>
</dbReference>
<evidence type="ECO:0000256" key="6">
    <source>
        <dbReference type="ARBA" id="ARBA00023236"/>
    </source>
</evidence>
<dbReference type="PANTHER" id="PTHR30562:SF1">
    <property type="entry name" value="UVRABC SYSTEM PROTEIN C"/>
    <property type="match status" value="1"/>
</dbReference>
<dbReference type="PANTHER" id="PTHR30562">
    <property type="entry name" value="UVRC/OXIDOREDUCTASE"/>
    <property type="match status" value="1"/>
</dbReference>
<dbReference type="GO" id="GO:0009380">
    <property type="term" value="C:excinuclease repair complex"/>
    <property type="evidence" value="ECO:0007669"/>
    <property type="project" value="InterPro"/>
</dbReference>
<dbReference type="NCBIfam" id="NF001824">
    <property type="entry name" value="PRK00558.1-5"/>
    <property type="match status" value="1"/>
</dbReference>
<dbReference type="Pfam" id="PF02151">
    <property type="entry name" value="UVR"/>
    <property type="match status" value="1"/>
</dbReference>
<feature type="domain" description="GIY-YIG" evidence="9">
    <location>
        <begin position="34"/>
        <end position="113"/>
    </location>
</feature>
<evidence type="ECO:0000313" key="12">
    <source>
        <dbReference type="Proteomes" id="UP000181899"/>
    </source>
</evidence>
<comment type="subunit">
    <text evidence="7">Interacts with UvrB in an incision complex.</text>
</comment>
<dbReference type="PROSITE" id="PS50165">
    <property type="entry name" value="UVRC"/>
    <property type="match status" value="1"/>
</dbReference>
<name>A0A1I5DP04_9CLOT</name>
<dbReference type="Gene3D" id="3.30.420.340">
    <property type="entry name" value="UvrC, RNAse H endonuclease domain"/>
    <property type="match status" value="1"/>
</dbReference>
<dbReference type="Gene3D" id="1.10.150.20">
    <property type="entry name" value="5' to 3' exonuclease, C-terminal subdomain"/>
    <property type="match status" value="1"/>
</dbReference>
<dbReference type="InterPro" id="IPR004791">
    <property type="entry name" value="UvrC"/>
</dbReference>
<keyword evidence="6 7" id="KW-0742">SOS response</keyword>
<feature type="domain" description="UvrC family homology region profile" evidence="10">
    <location>
        <begin position="276"/>
        <end position="518"/>
    </location>
</feature>
<evidence type="ECO:0000256" key="2">
    <source>
        <dbReference type="ARBA" id="ARBA00022763"/>
    </source>
</evidence>
<dbReference type="Proteomes" id="UP000181899">
    <property type="component" value="Unassembled WGS sequence"/>
</dbReference>
<dbReference type="SUPFAM" id="SSF82771">
    <property type="entry name" value="GIY-YIG endonuclease"/>
    <property type="match status" value="1"/>
</dbReference>
<comment type="subcellular location">
    <subcellularLocation>
        <location evidence="7">Cytoplasm</location>
    </subcellularLocation>
</comment>
<dbReference type="GO" id="GO:0003677">
    <property type="term" value="F:DNA binding"/>
    <property type="evidence" value="ECO:0007669"/>
    <property type="project" value="UniProtKB-UniRule"/>
</dbReference>
<evidence type="ECO:0000256" key="3">
    <source>
        <dbReference type="ARBA" id="ARBA00022769"/>
    </source>
</evidence>
<dbReference type="SUPFAM" id="SSF46600">
    <property type="entry name" value="C-terminal UvrC-binding domain of UvrB"/>
    <property type="match status" value="1"/>
</dbReference>
<dbReference type="Pfam" id="PF01541">
    <property type="entry name" value="GIY-YIG"/>
    <property type="match status" value="1"/>
</dbReference>
<gene>
    <name evidence="7" type="primary">uvrC</name>
    <name evidence="11" type="ORF">SAMN04488695_11036</name>
</gene>
<dbReference type="Pfam" id="PF08459">
    <property type="entry name" value="UvrC_RNaseH_dom"/>
    <property type="match status" value="1"/>
</dbReference>
<dbReference type="GO" id="GO:0009381">
    <property type="term" value="F:excinuclease ABC activity"/>
    <property type="evidence" value="ECO:0007669"/>
    <property type="project" value="UniProtKB-UniRule"/>
</dbReference>
<dbReference type="InterPro" id="IPR050066">
    <property type="entry name" value="UvrABC_protein_C"/>
</dbReference>
<dbReference type="InterPro" id="IPR001943">
    <property type="entry name" value="UVR_dom"/>
</dbReference>
<evidence type="ECO:0000259" key="8">
    <source>
        <dbReference type="PROSITE" id="PS50151"/>
    </source>
</evidence>
<comment type="similarity">
    <text evidence="7">Belongs to the UvrC family.</text>
</comment>
<evidence type="ECO:0000256" key="1">
    <source>
        <dbReference type="ARBA" id="ARBA00022490"/>
    </source>
</evidence>
<dbReference type="InterPro" id="IPR041663">
    <property type="entry name" value="DisA/LigA_HHH"/>
</dbReference>
<dbReference type="EMBL" id="FOVK01000010">
    <property type="protein sequence ID" value="SFO00953.1"/>
    <property type="molecule type" value="Genomic_DNA"/>
</dbReference>
<dbReference type="InterPro" id="IPR010994">
    <property type="entry name" value="RuvA_2-like"/>
</dbReference>
<dbReference type="GO" id="GO:0006289">
    <property type="term" value="P:nucleotide-excision repair"/>
    <property type="evidence" value="ECO:0007669"/>
    <property type="project" value="UniProtKB-UniRule"/>
</dbReference>
<evidence type="ECO:0000259" key="10">
    <source>
        <dbReference type="PROSITE" id="PS50165"/>
    </source>
</evidence>
<organism evidence="11 12">
    <name type="scientific">Proteiniclasticum ruminis</name>
    <dbReference type="NCBI Taxonomy" id="398199"/>
    <lineage>
        <taxon>Bacteria</taxon>
        <taxon>Bacillati</taxon>
        <taxon>Bacillota</taxon>
        <taxon>Clostridia</taxon>
        <taxon>Eubacteriales</taxon>
        <taxon>Clostridiaceae</taxon>
        <taxon>Proteiniclasticum</taxon>
    </lineage>
</organism>
<dbReference type="SUPFAM" id="SSF47781">
    <property type="entry name" value="RuvA domain 2-like"/>
    <property type="match status" value="1"/>
</dbReference>
<feature type="domain" description="UVR" evidence="8">
    <location>
        <begin position="225"/>
        <end position="260"/>
    </location>
</feature>
<dbReference type="GO" id="GO:0009432">
    <property type="term" value="P:SOS response"/>
    <property type="evidence" value="ECO:0007669"/>
    <property type="project" value="UniProtKB-UniRule"/>
</dbReference>
<dbReference type="STRING" id="398199.SAMN05421804_101900"/>
<dbReference type="Gene3D" id="3.40.1440.10">
    <property type="entry name" value="GIY-YIG endonuclease"/>
    <property type="match status" value="1"/>
</dbReference>
<dbReference type="Gene3D" id="4.10.860.10">
    <property type="entry name" value="UVR domain"/>
    <property type="match status" value="1"/>
</dbReference>
<reference evidence="11 12" key="1">
    <citation type="submission" date="2016-10" db="EMBL/GenBank/DDBJ databases">
        <authorList>
            <person name="de Groot N.N."/>
        </authorList>
    </citation>
    <scope>NUCLEOTIDE SEQUENCE [LARGE SCALE GENOMIC DNA]</scope>
    <source>
        <strain evidence="11 12">ML2</strain>
    </source>
</reference>
<dbReference type="InterPro" id="IPR001162">
    <property type="entry name" value="UvrC_RNase_H_dom"/>
</dbReference>
<dbReference type="InterPro" id="IPR047296">
    <property type="entry name" value="GIY-YIG_UvrC_Cho"/>
</dbReference>
<keyword evidence="4 7" id="KW-0267">Excision nuclease</keyword>
<dbReference type="AlphaFoldDB" id="A0A1I5DP04"/>
<dbReference type="eggNOG" id="COG0322">
    <property type="taxonomic scope" value="Bacteria"/>
</dbReference>
<dbReference type="FunFam" id="3.40.1440.10:FF:000001">
    <property type="entry name" value="UvrABC system protein C"/>
    <property type="match status" value="1"/>
</dbReference>
<protein>
    <recommendedName>
        <fullName evidence="7">UvrABC system protein C</fullName>
        <shortName evidence="7">Protein UvrC</shortName>
    </recommendedName>
    <alternativeName>
        <fullName evidence="7">Excinuclease ABC subunit C</fullName>
    </alternativeName>
</protein>
<evidence type="ECO:0000256" key="7">
    <source>
        <dbReference type="HAMAP-Rule" id="MF_00203"/>
    </source>
</evidence>
<dbReference type="InterPro" id="IPR035901">
    <property type="entry name" value="GIY-YIG_endonuc_sf"/>
</dbReference>
<evidence type="ECO:0000313" key="11">
    <source>
        <dbReference type="EMBL" id="SFO00953.1"/>
    </source>
</evidence>
<keyword evidence="2 7" id="KW-0227">DNA damage</keyword>